<sequence>MGPNDIELIDSQLREETLTEDEMLLRELFVKEYLVDYNAYFAALRVGFHSSFAAEYAKKLMGEGFVRRLIAKQEREQASDDQQNLSKAQVEKYLFREANYYGPGASHGARVSALSKLANIYGMDKEPESTDDGLPKGGVMVVPMRVTADEWGKQASDSQGKLKASVKD</sequence>
<accession>A0A6M3YP53</accession>
<evidence type="ECO:0000313" key="2">
    <source>
        <dbReference type="Proteomes" id="UP000503037"/>
    </source>
</evidence>
<protein>
    <submittedName>
        <fullName evidence="1">Terminase small subunit</fullName>
    </submittedName>
</protein>
<proteinExistence type="predicted"/>
<evidence type="ECO:0000313" key="1">
    <source>
        <dbReference type="EMBL" id="QJI53338.1"/>
    </source>
</evidence>
<reference evidence="2" key="1">
    <citation type="submission" date="2020-04" db="EMBL/GenBank/DDBJ databases">
        <authorList>
            <person name="Ma R."/>
            <person name="Lai J."/>
            <person name="Yang Y."/>
            <person name="Jiao N."/>
            <person name="Zhang R."/>
        </authorList>
    </citation>
    <scope>NUCLEOTIDE SEQUENCE [LARGE SCALE GENOMIC DNA]</scope>
</reference>
<dbReference type="EMBL" id="MT345684">
    <property type="protein sequence ID" value="QJI53338.1"/>
    <property type="molecule type" value="Genomic_DNA"/>
</dbReference>
<gene>
    <name evidence="1" type="ORF">vBAcoSR7M_16</name>
</gene>
<organism evidence="1 2">
    <name type="scientific">Alteromonas phage vB_AcoS-R7M</name>
    <dbReference type="NCBI Taxonomy" id="2729541"/>
    <lineage>
        <taxon>Viruses</taxon>
        <taxon>Duplodnaviria</taxon>
        <taxon>Heunggongvirae</taxon>
        <taxon>Uroviricota</taxon>
        <taxon>Caudoviricetes</taxon>
        <taxon>Queuovirinae</taxon>
        <taxon>Amoyvirus</taxon>
        <taxon>Amoyvirus R7M</taxon>
    </lineage>
</organism>
<dbReference type="InterPro" id="IPR005335">
    <property type="entry name" value="Terminase_ssu"/>
</dbReference>
<dbReference type="InterPro" id="IPR038713">
    <property type="entry name" value="Terminase_Gp1_N_sf"/>
</dbReference>
<dbReference type="Gene3D" id="1.10.10.1400">
    <property type="entry name" value="Terminase, small subunit, N-terminal DNA-binding domain, HTH motif"/>
    <property type="match status" value="1"/>
</dbReference>
<name>A0A6M3YP53_9CAUD</name>
<dbReference type="Proteomes" id="UP000503037">
    <property type="component" value="Segment"/>
</dbReference>
<dbReference type="GO" id="GO:0051276">
    <property type="term" value="P:chromosome organization"/>
    <property type="evidence" value="ECO:0007669"/>
    <property type="project" value="InterPro"/>
</dbReference>
<dbReference type="Pfam" id="PF03592">
    <property type="entry name" value="Terminase_2"/>
    <property type="match status" value="1"/>
</dbReference>
<keyword evidence="2" id="KW-1185">Reference proteome</keyword>